<gene>
    <name evidence="5" type="ORF">BN1049_02013</name>
</gene>
<protein>
    <submittedName>
        <fullName evidence="5">Ankyrin repeat</fullName>
    </submittedName>
</protein>
<keyword evidence="4" id="KW-0732">Signal</keyword>
<evidence type="ECO:0000256" key="3">
    <source>
        <dbReference type="PROSITE-ProRule" id="PRU00023"/>
    </source>
</evidence>
<evidence type="ECO:0000313" key="5">
    <source>
        <dbReference type="EMBL" id="CEA05303.1"/>
    </source>
</evidence>
<reference evidence="5" key="1">
    <citation type="submission" date="2014-07" db="EMBL/GenBank/DDBJ databases">
        <authorList>
            <person name="Urmite Genomes Urmite Genomes"/>
        </authorList>
    </citation>
    <scope>NUCLEOTIDE SEQUENCE</scope>
    <source>
        <strain evidence="5">12M76_air</strain>
    </source>
</reference>
<dbReference type="Gene3D" id="1.25.40.20">
    <property type="entry name" value="Ankyrin repeat-containing domain"/>
    <property type="match status" value="1"/>
</dbReference>
<evidence type="ECO:0000256" key="2">
    <source>
        <dbReference type="ARBA" id="ARBA00023043"/>
    </source>
</evidence>
<feature type="chain" id="PRO_5007377885" evidence="4">
    <location>
        <begin position="22"/>
        <end position="858"/>
    </location>
</feature>
<dbReference type="PROSITE" id="PS50088">
    <property type="entry name" value="ANK_REPEAT"/>
    <property type="match status" value="1"/>
</dbReference>
<dbReference type="PANTHER" id="PTHR24136">
    <property type="entry name" value="SOWAH (DROSOPHILA) HOMOLOG"/>
    <property type="match status" value="1"/>
</dbReference>
<dbReference type="SUPFAM" id="SSF48403">
    <property type="entry name" value="Ankyrin repeat"/>
    <property type="match status" value="1"/>
</dbReference>
<dbReference type="PROSITE" id="PS50297">
    <property type="entry name" value="ANK_REP_REGION"/>
    <property type="match status" value="1"/>
</dbReference>
<organism evidence="5">
    <name type="scientific">Pseudomonas saudimassiliensis</name>
    <dbReference type="NCBI Taxonomy" id="1461581"/>
    <lineage>
        <taxon>Bacteria</taxon>
        <taxon>Pseudomonadati</taxon>
        <taxon>Pseudomonadota</taxon>
        <taxon>Gammaproteobacteria</taxon>
        <taxon>Pseudomonadales</taxon>
        <taxon>Pseudomonadaceae</taxon>
        <taxon>Pseudomonas</taxon>
    </lineage>
</organism>
<dbReference type="PANTHER" id="PTHR24136:SF15">
    <property type="entry name" value="ANK_REP_REGION DOMAIN-CONTAINING PROTEIN"/>
    <property type="match status" value="1"/>
</dbReference>
<dbReference type="InterPro" id="IPR011256">
    <property type="entry name" value="Reg_factor_effector_dom_sf"/>
</dbReference>
<keyword evidence="1" id="KW-0677">Repeat</keyword>
<dbReference type="OrthoDB" id="6728164at2"/>
<dbReference type="AlphaFoldDB" id="A0A078MD34"/>
<dbReference type="InterPro" id="IPR051573">
    <property type="entry name" value="Ankyrin-SOCS_box_domain"/>
</dbReference>
<accession>A0A078MD34</accession>
<dbReference type="EMBL" id="LM997413">
    <property type="protein sequence ID" value="CEA05303.1"/>
    <property type="molecule type" value="Genomic_DNA"/>
</dbReference>
<dbReference type="GO" id="GO:0045732">
    <property type="term" value="P:positive regulation of protein catabolic process"/>
    <property type="evidence" value="ECO:0007669"/>
    <property type="project" value="TreeGrafter"/>
</dbReference>
<dbReference type="RefSeq" id="WP_158023910.1">
    <property type="nucleotide sequence ID" value="NZ_LK391969.1"/>
</dbReference>
<dbReference type="GO" id="GO:0016567">
    <property type="term" value="P:protein ubiquitination"/>
    <property type="evidence" value="ECO:0007669"/>
    <property type="project" value="TreeGrafter"/>
</dbReference>
<feature type="repeat" description="ANK" evidence="3">
    <location>
        <begin position="569"/>
        <end position="601"/>
    </location>
</feature>
<dbReference type="InterPro" id="IPR002110">
    <property type="entry name" value="Ankyrin_rpt"/>
</dbReference>
<dbReference type="Gene3D" id="1.20.1270.180">
    <property type="match status" value="1"/>
</dbReference>
<dbReference type="Pfam" id="PF12796">
    <property type="entry name" value="Ank_2"/>
    <property type="match status" value="1"/>
</dbReference>
<feature type="signal peptide" evidence="4">
    <location>
        <begin position="1"/>
        <end position="21"/>
    </location>
</feature>
<evidence type="ECO:0000256" key="1">
    <source>
        <dbReference type="ARBA" id="ARBA00022737"/>
    </source>
</evidence>
<dbReference type="PATRIC" id="fig|1461581.3.peg.1983"/>
<name>A0A078MD34_9PSED</name>
<evidence type="ECO:0000256" key="4">
    <source>
        <dbReference type="SAM" id="SignalP"/>
    </source>
</evidence>
<dbReference type="SMART" id="SM00248">
    <property type="entry name" value="ANK"/>
    <property type="match status" value="3"/>
</dbReference>
<keyword evidence="2 3" id="KW-0040">ANK repeat</keyword>
<dbReference type="InterPro" id="IPR036770">
    <property type="entry name" value="Ankyrin_rpt-contain_sf"/>
</dbReference>
<dbReference type="EMBL" id="LK391969">
    <property type="protein sequence ID" value="CEF27068.1"/>
    <property type="molecule type" value="Genomic_DNA"/>
</dbReference>
<dbReference type="Gene3D" id="3.20.80.10">
    <property type="entry name" value="Regulatory factor, effector binding domain"/>
    <property type="match status" value="1"/>
</dbReference>
<dbReference type="PROSITE" id="PS51257">
    <property type="entry name" value="PROKAR_LIPOPROTEIN"/>
    <property type="match status" value="1"/>
</dbReference>
<sequence length="858" mass="92789">MAGTMLRPVALIAAVLLTACAAPVPPKPPIDKTPKAPSTLVQTRASFDCTGALPAVHRQICTDDQLARLDKELVARQHQLQQELDPVGSLLLAANHRRWLLSRAEQCDLVDGEPSAQGRACLVSLYQQRLQALQTWAQPAPVAPGGVHAMASYAEFRLADNRSPGLCEQTGGQLNQELRRHGLPSPAGLAGITLLAGSHGPAAETEVDGQRVRVELYNAGLYAGYQTRARGLSVNGQPLLDDATLPHWVAEQPNYGGRAHAASSQTGDYGAIDVYRRDGRTYVLVNETWGFYSPAARGESAYAGLYQLEAGSLRPLCLYQTYLTPPRTNTLAGLASYARLQSELDGIAGPPLPVMAQHERRDSFQAWKEWQWTLLNLPLLGVDARARYGRDGALQQRHDQALETLFDWSERNITNKQIYRRVMPMLQPAWQELQQLFSGQGLTAAEARSAADLLLHETLARAMESLAAPAEPVALPLSPHARYQPRYAFAPAPGELERGRQFATLHSVLLNNAPAPVVRDFIAYETNTLGEQRGRGADQSPATMAAVLRPDNLQLLLEAGFDPDQSNAWGKTALMSAAEQNQPASVQRLLERGANVHQATRMLTGVGVGGPERRQAQQGRQTALLLAAGNAGTEVIAALLQAGAARQAWDGYDREVCQALQGNPQLSPAQRTELQGSLCGTYAQLPAAERARVDVRKGDTLVHQAAGHEYRISLRERPAMMLFSRPLATTATDLDQRLRPMAVKIGTAAVRRGGMSLTGPLTLLIPDLTGTDATSLKMHVGFPVSSNGGHVAGYALLQQPPAKVLSVMFDTQRNDAAGTWQALYAAAQAQGLTPSSQGYVVLHTRGMRATEYQLVVTD</sequence>
<proteinExistence type="predicted"/>